<dbReference type="EMBL" id="AP004857">
    <property type="protein sequence ID" value="BAD28114.1"/>
    <property type="molecule type" value="Genomic_DNA"/>
</dbReference>
<organism evidence="2 3">
    <name type="scientific">Oryza sativa subsp. japonica</name>
    <name type="common">Rice</name>
    <dbReference type="NCBI Taxonomy" id="39947"/>
    <lineage>
        <taxon>Eukaryota</taxon>
        <taxon>Viridiplantae</taxon>
        <taxon>Streptophyta</taxon>
        <taxon>Embryophyta</taxon>
        <taxon>Tracheophyta</taxon>
        <taxon>Spermatophyta</taxon>
        <taxon>Magnoliopsida</taxon>
        <taxon>Liliopsida</taxon>
        <taxon>Poales</taxon>
        <taxon>Poaceae</taxon>
        <taxon>BOP clade</taxon>
        <taxon>Oryzoideae</taxon>
        <taxon>Oryzeae</taxon>
        <taxon>Oryzinae</taxon>
        <taxon>Oryza</taxon>
        <taxon>Oryza sativa</taxon>
    </lineage>
</organism>
<sequence>MACVRASCAVVRSSCGWIRRRRRRGDDDDDAGRPLVAVSIDLASSARASAGLHRLLLHRPPCRPPPGAALHARPPPPSDPATAGRLLSQIRHARPPLLPPGCYRARPPPPPPPGLLRMGRREEEEMRKRKRMRRGGGRGRVRGEEEEEIMSSNQLGSEALTEFCAAVAIAGSQRVDAHLRAGGFRGLSASCPPWLPNASLSHRIKRRGGRGHSRYRPRGLPPPLWPDLAERRVRLLPLLPLPGR</sequence>
<dbReference type="Proteomes" id="UP000000763">
    <property type="component" value="Chromosome 2"/>
</dbReference>
<evidence type="ECO:0000313" key="3">
    <source>
        <dbReference type="Proteomes" id="UP000000763"/>
    </source>
</evidence>
<evidence type="ECO:0000256" key="1">
    <source>
        <dbReference type="SAM" id="MobiDB-lite"/>
    </source>
</evidence>
<reference evidence="3" key="1">
    <citation type="journal article" date="2005" name="Nature">
        <title>The map-based sequence of the rice genome.</title>
        <authorList>
            <consortium name="International rice genome sequencing project (IRGSP)"/>
            <person name="Matsumoto T."/>
            <person name="Wu J."/>
            <person name="Kanamori H."/>
            <person name="Katayose Y."/>
            <person name="Fujisawa M."/>
            <person name="Namiki N."/>
            <person name="Mizuno H."/>
            <person name="Yamamoto K."/>
            <person name="Antonio B.A."/>
            <person name="Baba T."/>
            <person name="Sakata K."/>
            <person name="Nagamura Y."/>
            <person name="Aoki H."/>
            <person name="Arikawa K."/>
            <person name="Arita K."/>
            <person name="Bito T."/>
            <person name="Chiden Y."/>
            <person name="Fujitsuka N."/>
            <person name="Fukunaka R."/>
            <person name="Hamada M."/>
            <person name="Harada C."/>
            <person name="Hayashi A."/>
            <person name="Hijishita S."/>
            <person name="Honda M."/>
            <person name="Hosokawa S."/>
            <person name="Ichikawa Y."/>
            <person name="Idonuma A."/>
            <person name="Iijima M."/>
            <person name="Ikeda M."/>
            <person name="Ikeno M."/>
            <person name="Ito K."/>
            <person name="Ito S."/>
            <person name="Ito T."/>
            <person name="Ito Y."/>
            <person name="Ito Y."/>
            <person name="Iwabuchi A."/>
            <person name="Kamiya K."/>
            <person name="Karasawa W."/>
            <person name="Kurita K."/>
            <person name="Katagiri S."/>
            <person name="Kikuta A."/>
            <person name="Kobayashi H."/>
            <person name="Kobayashi N."/>
            <person name="Machita K."/>
            <person name="Maehara T."/>
            <person name="Masukawa M."/>
            <person name="Mizubayashi T."/>
            <person name="Mukai Y."/>
            <person name="Nagasaki H."/>
            <person name="Nagata Y."/>
            <person name="Naito S."/>
            <person name="Nakashima M."/>
            <person name="Nakama Y."/>
            <person name="Nakamichi Y."/>
            <person name="Nakamura M."/>
            <person name="Meguro A."/>
            <person name="Negishi M."/>
            <person name="Ohta I."/>
            <person name="Ohta T."/>
            <person name="Okamoto M."/>
            <person name="Ono N."/>
            <person name="Saji S."/>
            <person name="Sakaguchi M."/>
            <person name="Sakai K."/>
            <person name="Shibata M."/>
            <person name="Shimokawa T."/>
            <person name="Song J."/>
            <person name="Takazaki Y."/>
            <person name="Terasawa K."/>
            <person name="Tsugane M."/>
            <person name="Tsuji K."/>
            <person name="Ueda S."/>
            <person name="Waki K."/>
            <person name="Yamagata H."/>
            <person name="Yamamoto M."/>
            <person name="Yamamoto S."/>
            <person name="Yamane H."/>
            <person name="Yoshiki S."/>
            <person name="Yoshihara R."/>
            <person name="Yukawa K."/>
            <person name="Zhong H."/>
            <person name="Yano M."/>
            <person name="Yuan Q."/>
            <person name="Ouyang S."/>
            <person name="Liu J."/>
            <person name="Jones K.M."/>
            <person name="Gansberger K."/>
            <person name="Moffat K."/>
            <person name="Hill J."/>
            <person name="Bera J."/>
            <person name="Fadrosh D."/>
            <person name="Jin S."/>
            <person name="Johri S."/>
            <person name="Kim M."/>
            <person name="Overton L."/>
            <person name="Reardon M."/>
            <person name="Tsitrin T."/>
            <person name="Vuong H."/>
            <person name="Weaver B."/>
            <person name="Ciecko A."/>
            <person name="Tallon L."/>
            <person name="Jackson J."/>
            <person name="Pai G."/>
            <person name="Aken S.V."/>
            <person name="Utterback T."/>
            <person name="Reidmuller S."/>
            <person name="Feldblyum T."/>
            <person name="Hsiao J."/>
            <person name="Zismann V."/>
            <person name="Iobst S."/>
            <person name="de Vazeille A.R."/>
            <person name="Buell C.R."/>
            <person name="Ying K."/>
            <person name="Li Y."/>
            <person name="Lu T."/>
            <person name="Huang Y."/>
            <person name="Zhao Q."/>
            <person name="Feng Q."/>
            <person name="Zhang L."/>
            <person name="Zhu J."/>
            <person name="Weng Q."/>
            <person name="Mu J."/>
            <person name="Lu Y."/>
            <person name="Fan D."/>
            <person name="Liu Y."/>
            <person name="Guan J."/>
            <person name="Zhang Y."/>
            <person name="Yu S."/>
            <person name="Liu X."/>
            <person name="Zhang Y."/>
            <person name="Hong G."/>
            <person name="Han B."/>
            <person name="Choisne N."/>
            <person name="Demange N."/>
            <person name="Orjeda G."/>
            <person name="Samain S."/>
            <person name="Cattolico L."/>
            <person name="Pelletier E."/>
            <person name="Couloux A."/>
            <person name="Segurens B."/>
            <person name="Wincker P."/>
            <person name="D'Hont A."/>
            <person name="Scarpelli C."/>
            <person name="Weissenbach J."/>
            <person name="Salanoubat M."/>
            <person name="Quetier F."/>
            <person name="Yu Y."/>
            <person name="Kim H.R."/>
            <person name="Rambo T."/>
            <person name="Currie J."/>
            <person name="Collura K."/>
            <person name="Luo M."/>
            <person name="Yang T."/>
            <person name="Ammiraju J.S.S."/>
            <person name="Engler F."/>
            <person name="Soderlund C."/>
            <person name="Wing R.A."/>
            <person name="Palmer L.E."/>
            <person name="de la Bastide M."/>
            <person name="Spiegel L."/>
            <person name="Nascimento L."/>
            <person name="Zutavern T."/>
            <person name="O'Shaughnessy A."/>
            <person name="Dike S."/>
            <person name="Dedhia N."/>
            <person name="Preston R."/>
            <person name="Balija V."/>
            <person name="McCombie W.R."/>
            <person name="Chow T."/>
            <person name="Chen H."/>
            <person name="Chung M."/>
            <person name="Chen C."/>
            <person name="Shaw J."/>
            <person name="Wu H."/>
            <person name="Hsiao K."/>
            <person name="Chao Y."/>
            <person name="Chu M."/>
            <person name="Cheng C."/>
            <person name="Hour A."/>
            <person name="Lee P."/>
            <person name="Lin S."/>
            <person name="Lin Y."/>
            <person name="Liou J."/>
            <person name="Liu S."/>
            <person name="Hsing Y."/>
            <person name="Raghuvanshi S."/>
            <person name="Mohanty A."/>
            <person name="Bharti A.K."/>
            <person name="Gaur A."/>
            <person name="Gupta V."/>
            <person name="Kumar D."/>
            <person name="Ravi V."/>
            <person name="Vij S."/>
            <person name="Kapur A."/>
            <person name="Khurana P."/>
            <person name="Khurana P."/>
            <person name="Khurana J.P."/>
            <person name="Tyagi A.K."/>
            <person name="Gaikwad K."/>
            <person name="Singh A."/>
            <person name="Dalal V."/>
            <person name="Srivastava S."/>
            <person name="Dixit A."/>
            <person name="Pal A.K."/>
            <person name="Ghazi I.A."/>
            <person name="Yadav M."/>
            <person name="Pandit A."/>
            <person name="Bhargava A."/>
            <person name="Sureshbabu K."/>
            <person name="Batra K."/>
            <person name="Sharma T.R."/>
            <person name="Mohapatra T."/>
            <person name="Singh N.K."/>
            <person name="Messing J."/>
            <person name="Nelson A.B."/>
            <person name="Fuks G."/>
            <person name="Kavchok S."/>
            <person name="Keizer G."/>
            <person name="Linton E."/>
            <person name="Llaca V."/>
            <person name="Song R."/>
            <person name="Tanyolac B."/>
            <person name="Young S."/>
            <person name="Ho-Il K."/>
            <person name="Hahn J.H."/>
            <person name="Sangsakoo G."/>
            <person name="Vanavichit A."/>
            <person name="de Mattos Luiz.A.T."/>
            <person name="Zimmer P.D."/>
            <person name="Malone G."/>
            <person name="Dellagostin O."/>
            <person name="de Oliveira A.C."/>
            <person name="Bevan M."/>
            <person name="Bancroft I."/>
            <person name="Minx P."/>
            <person name="Cordum H."/>
            <person name="Wilson R."/>
            <person name="Cheng Z."/>
            <person name="Jin W."/>
            <person name="Jiang J."/>
            <person name="Leong S.A."/>
            <person name="Iwama H."/>
            <person name="Gojobori T."/>
            <person name="Itoh T."/>
            <person name="Niimura Y."/>
            <person name="Fujii Y."/>
            <person name="Habara T."/>
            <person name="Sakai H."/>
            <person name="Sato Y."/>
            <person name="Wilson G."/>
            <person name="Kumar K."/>
            <person name="McCouch S."/>
            <person name="Juretic N."/>
            <person name="Hoen D."/>
            <person name="Wright S."/>
            <person name="Bruskiewich R."/>
            <person name="Bureau T."/>
            <person name="Miyao A."/>
            <person name="Hirochika H."/>
            <person name="Nishikawa T."/>
            <person name="Kadowaki K."/>
            <person name="Sugiura M."/>
            <person name="Burr B."/>
            <person name="Sasaki T."/>
        </authorList>
    </citation>
    <scope>NUCLEOTIDE SEQUENCE [LARGE SCALE GENOMIC DNA]</scope>
    <source>
        <strain evidence="3">cv. Nipponbare</strain>
    </source>
</reference>
<name>Q6ETA6_ORYSJ</name>
<protein>
    <submittedName>
        <fullName evidence="2">Uncharacterized protein</fullName>
    </submittedName>
</protein>
<feature type="compositionally biased region" description="Basic residues" evidence="1">
    <location>
        <begin position="128"/>
        <end position="140"/>
    </location>
</feature>
<reference evidence="3" key="2">
    <citation type="journal article" date="2008" name="Nucleic Acids Res.">
        <title>The rice annotation project database (RAP-DB): 2008 update.</title>
        <authorList>
            <consortium name="The rice annotation project (RAP)"/>
        </authorList>
    </citation>
    <scope>GENOME REANNOTATION</scope>
    <source>
        <strain evidence="3">cv. Nipponbare</strain>
    </source>
</reference>
<proteinExistence type="predicted"/>
<evidence type="ECO:0000313" key="2">
    <source>
        <dbReference type="EMBL" id="BAD28114.1"/>
    </source>
</evidence>
<feature type="region of interest" description="Disordered" evidence="1">
    <location>
        <begin position="62"/>
        <end position="83"/>
    </location>
</feature>
<feature type="region of interest" description="Disordered" evidence="1">
    <location>
        <begin position="98"/>
        <end position="152"/>
    </location>
</feature>
<feature type="compositionally biased region" description="Pro residues" evidence="1">
    <location>
        <begin position="62"/>
        <end position="79"/>
    </location>
</feature>
<dbReference type="AlphaFoldDB" id="Q6ETA6"/>
<gene>
    <name evidence="2" type="primary">OJ1711_D06.12</name>
</gene>
<accession>Q6ETA6</accession>